<accession>A0AAV3TZ46</accession>
<dbReference type="InterPro" id="IPR046341">
    <property type="entry name" value="SET_dom_sf"/>
</dbReference>
<evidence type="ECO:0008006" key="7">
    <source>
        <dbReference type="Google" id="ProtNLM"/>
    </source>
</evidence>
<keyword evidence="2" id="KW-0949">S-adenosyl-L-methionine</keyword>
<feature type="domain" description="Post-SET" evidence="4">
    <location>
        <begin position="110"/>
        <end position="126"/>
    </location>
</feature>
<name>A0AAV3TZ46_9ALTE</name>
<feature type="domain" description="SET" evidence="3">
    <location>
        <begin position="3"/>
        <end position="101"/>
    </location>
</feature>
<keyword evidence="6" id="KW-1185">Reference proteome</keyword>
<proteinExistence type="predicted"/>
<dbReference type="PROSITE" id="PS50280">
    <property type="entry name" value="SET"/>
    <property type="match status" value="1"/>
</dbReference>
<evidence type="ECO:0000259" key="3">
    <source>
        <dbReference type="PROSITE" id="PS50280"/>
    </source>
</evidence>
<keyword evidence="1" id="KW-0808">Transferase</keyword>
<dbReference type="GO" id="GO:0016740">
    <property type="term" value="F:transferase activity"/>
    <property type="evidence" value="ECO:0007669"/>
    <property type="project" value="UniProtKB-KW"/>
</dbReference>
<reference evidence="6" key="1">
    <citation type="journal article" date="2019" name="Int. J. Syst. Evol. Microbiol.">
        <title>The Global Catalogue of Microorganisms (GCM) 10K type strain sequencing project: providing services to taxonomists for standard genome sequencing and annotation.</title>
        <authorList>
            <consortium name="The Broad Institute Genomics Platform"/>
            <consortium name="The Broad Institute Genome Sequencing Center for Infectious Disease"/>
            <person name="Wu L."/>
            <person name="Ma J."/>
        </authorList>
    </citation>
    <scope>NUCLEOTIDE SEQUENCE [LARGE SCALE GENOMIC DNA]</scope>
    <source>
        <strain evidence="6">JCM 19134</strain>
    </source>
</reference>
<evidence type="ECO:0000256" key="2">
    <source>
        <dbReference type="ARBA" id="ARBA00022691"/>
    </source>
</evidence>
<dbReference type="InterPro" id="IPR053201">
    <property type="entry name" value="Flavunoidine_N-MTase"/>
</dbReference>
<sequence>MNNGYELLTCKDKGQGIFATKQFHSGEIVMVGVIEKDNIDENHSHASQMGEFRYALHGGEITKVNHSCNPNCGINLNNAGAHDFIAMHPIEIGEEVTFDYAMRNYIIEHFPYTCCCGAKNCRGRITGWKDLPESFKSTYKGYVAPYLIEIDVQLKN</sequence>
<evidence type="ECO:0000313" key="5">
    <source>
        <dbReference type="EMBL" id="GAA4932108.1"/>
    </source>
</evidence>
<dbReference type="InterPro" id="IPR001214">
    <property type="entry name" value="SET_dom"/>
</dbReference>
<gene>
    <name evidence="5" type="ORF">GCM10025791_05640</name>
</gene>
<protein>
    <recommendedName>
        <fullName evidence="7">SET domain-containing protein-lysine N-methyltransferase</fullName>
    </recommendedName>
</protein>
<evidence type="ECO:0000259" key="4">
    <source>
        <dbReference type="PROSITE" id="PS50868"/>
    </source>
</evidence>
<dbReference type="PROSITE" id="PS50868">
    <property type="entry name" value="POST_SET"/>
    <property type="match status" value="1"/>
</dbReference>
<dbReference type="PANTHER" id="PTHR12350">
    <property type="entry name" value="HISTONE-LYSINE N-METHYLTRANSFERASE-RELATED"/>
    <property type="match status" value="1"/>
</dbReference>
<dbReference type="Gene3D" id="2.170.270.10">
    <property type="entry name" value="SET domain"/>
    <property type="match status" value="1"/>
</dbReference>
<dbReference type="InterPro" id="IPR003616">
    <property type="entry name" value="Post-SET_dom"/>
</dbReference>
<evidence type="ECO:0000256" key="1">
    <source>
        <dbReference type="ARBA" id="ARBA00022679"/>
    </source>
</evidence>
<dbReference type="RefSeq" id="WP_345416731.1">
    <property type="nucleotide sequence ID" value="NZ_AP031496.1"/>
</dbReference>
<dbReference type="Pfam" id="PF00856">
    <property type="entry name" value="SET"/>
    <property type="match status" value="1"/>
</dbReference>
<dbReference type="SUPFAM" id="SSF82199">
    <property type="entry name" value="SET domain"/>
    <property type="match status" value="1"/>
</dbReference>
<dbReference type="PANTHER" id="PTHR12350:SF19">
    <property type="entry name" value="SET DOMAIN-CONTAINING PROTEIN"/>
    <property type="match status" value="1"/>
</dbReference>
<evidence type="ECO:0000313" key="6">
    <source>
        <dbReference type="Proteomes" id="UP001409585"/>
    </source>
</evidence>
<comment type="caution">
    <text evidence="5">The sequence shown here is derived from an EMBL/GenBank/DDBJ whole genome shotgun (WGS) entry which is preliminary data.</text>
</comment>
<dbReference type="Proteomes" id="UP001409585">
    <property type="component" value="Unassembled WGS sequence"/>
</dbReference>
<organism evidence="5 6">
    <name type="scientific">Halioxenophilus aromaticivorans</name>
    <dbReference type="NCBI Taxonomy" id="1306992"/>
    <lineage>
        <taxon>Bacteria</taxon>
        <taxon>Pseudomonadati</taxon>
        <taxon>Pseudomonadota</taxon>
        <taxon>Gammaproteobacteria</taxon>
        <taxon>Alteromonadales</taxon>
        <taxon>Alteromonadaceae</taxon>
        <taxon>Halioxenophilus</taxon>
    </lineage>
</organism>
<dbReference type="EMBL" id="BAABLX010000004">
    <property type="protein sequence ID" value="GAA4932108.1"/>
    <property type="molecule type" value="Genomic_DNA"/>
</dbReference>
<dbReference type="AlphaFoldDB" id="A0AAV3TZ46"/>